<dbReference type="AlphaFoldDB" id="A0A0C3N1U2"/>
<evidence type="ECO:0000256" key="6">
    <source>
        <dbReference type="ARBA" id="ARBA00022741"/>
    </source>
</evidence>
<evidence type="ECO:0000256" key="1">
    <source>
        <dbReference type="ARBA" id="ARBA00005006"/>
    </source>
</evidence>
<accession>A0A0C3N1U2</accession>
<evidence type="ECO:0000313" key="12">
    <source>
        <dbReference type="Proteomes" id="UP000054217"/>
    </source>
</evidence>
<comment type="similarity">
    <text evidence="2 10">Belongs to the glutamate--cysteine ligase type 3 family.</text>
</comment>
<name>A0A0C3N1U2_PISTI</name>
<dbReference type="OrthoDB" id="7939818at2759"/>
<keyword evidence="6 10" id="KW-0547">Nucleotide-binding</keyword>
<dbReference type="InParanoid" id="A0A0C3N1U2"/>
<dbReference type="Gene3D" id="3.30.590.50">
    <property type="match status" value="1"/>
</dbReference>
<dbReference type="STRING" id="870435.A0A0C3N1U2"/>
<dbReference type="SUPFAM" id="SSF55931">
    <property type="entry name" value="Glutamine synthetase/guanido kinase"/>
    <property type="match status" value="1"/>
</dbReference>
<evidence type="ECO:0000256" key="10">
    <source>
        <dbReference type="RuleBase" id="RU367135"/>
    </source>
</evidence>
<evidence type="ECO:0000256" key="8">
    <source>
        <dbReference type="ARBA" id="ARBA00030585"/>
    </source>
</evidence>
<evidence type="ECO:0000256" key="7">
    <source>
        <dbReference type="ARBA" id="ARBA00022840"/>
    </source>
</evidence>
<dbReference type="PANTHER" id="PTHR11164">
    <property type="entry name" value="GLUTAMATE CYSTEINE LIGASE"/>
    <property type="match status" value="1"/>
</dbReference>
<dbReference type="UniPathway" id="UPA00142">
    <property type="reaction ID" value="UER00209"/>
</dbReference>
<organism evidence="11 12">
    <name type="scientific">Pisolithus tinctorius Marx 270</name>
    <dbReference type="NCBI Taxonomy" id="870435"/>
    <lineage>
        <taxon>Eukaryota</taxon>
        <taxon>Fungi</taxon>
        <taxon>Dikarya</taxon>
        <taxon>Basidiomycota</taxon>
        <taxon>Agaricomycotina</taxon>
        <taxon>Agaricomycetes</taxon>
        <taxon>Agaricomycetidae</taxon>
        <taxon>Boletales</taxon>
        <taxon>Sclerodermatineae</taxon>
        <taxon>Pisolithaceae</taxon>
        <taxon>Pisolithus</taxon>
    </lineage>
</organism>
<evidence type="ECO:0000256" key="5">
    <source>
        <dbReference type="ARBA" id="ARBA00022684"/>
    </source>
</evidence>
<keyword evidence="4 10" id="KW-0436">Ligase</keyword>
<comment type="catalytic activity">
    <reaction evidence="10">
        <text>L-cysteine + L-glutamate + ATP = gamma-L-glutamyl-L-cysteine + ADP + phosphate + H(+)</text>
        <dbReference type="Rhea" id="RHEA:13285"/>
        <dbReference type="ChEBI" id="CHEBI:15378"/>
        <dbReference type="ChEBI" id="CHEBI:29985"/>
        <dbReference type="ChEBI" id="CHEBI:30616"/>
        <dbReference type="ChEBI" id="CHEBI:35235"/>
        <dbReference type="ChEBI" id="CHEBI:43474"/>
        <dbReference type="ChEBI" id="CHEBI:58173"/>
        <dbReference type="ChEBI" id="CHEBI:456216"/>
        <dbReference type="EC" id="6.3.2.2"/>
    </reaction>
</comment>
<evidence type="ECO:0000256" key="9">
    <source>
        <dbReference type="ARBA" id="ARBA00032122"/>
    </source>
</evidence>
<sequence length="121" mass="13644">MGVLCLGTPLTWEETKNHADHVRNHGIIQFIHTWHRVKDRTGDELLWGDEVECMVVVVDDEKKEAKVSLRQAETLEELGKIYALLGPIAHVFSSTPVAKFHPEYGRFMLESTPGSPYTGSI</sequence>
<evidence type="ECO:0000256" key="4">
    <source>
        <dbReference type="ARBA" id="ARBA00022598"/>
    </source>
</evidence>
<evidence type="ECO:0000313" key="11">
    <source>
        <dbReference type="EMBL" id="KIN95049.1"/>
    </source>
</evidence>
<dbReference type="InterPro" id="IPR004308">
    <property type="entry name" value="GCS"/>
</dbReference>
<gene>
    <name evidence="11" type="ORF">M404DRAFT_60567</name>
</gene>
<proteinExistence type="inferred from homology"/>
<evidence type="ECO:0000256" key="3">
    <source>
        <dbReference type="ARBA" id="ARBA00012220"/>
    </source>
</evidence>
<dbReference type="Proteomes" id="UP000054217">
    <property type="component" value="Unassembled WGS sequence"/>
</dbReference>
<keyword evidence="12" id="KW-1185">Reference proteome</keyword>
<dbReference type="EMBL" id="KN832078">
    <property type="protein sequence ID" value="KIN95049.1"/>
    <property type="molecule type" value="Genomic_DNA"/>
</dbReference>
<dbReference type="GO" id="GO:0005524">
    <property type="term" value="F:ATP binding"/>
    <property type="evidence" value="ECO:0007669"/>
    <property type="project" value="UniProtKB-UniRule"/>
</dbReference>
<keyword evidence="5 10" id="KW-0317">Glutathione biosynthesis</keyword>
<dbReference type="EC" id="6.3.2.2" evidence="3 10"/>
<dbReference type="GO" id="GO:0017109">
    <property type="term" value="C:glutamate-cysteine ligase complex"/>
    <property type="evidence" value="ECO:0007669"/>
    <property type="project" value="TreeGrafter"/>
</dbReference>
<dbReference type="GO" id="GO:0006750">
    <property type="term" value="P:glutathione biosynthetic process"/>
    <property type="evidence" value="ECO:0007669"/>
    <property type="project" value="UniProtKB-UniRule"/>
</dbReference>
<keyword evidence="7 10" id="KW-0067">ATP-binding</keyword>
<reference evidence="12" key="2">
    <citation type="submission" date="2015-01" db="EMBL/GenBank/DDBJ databases">
        <title>Evolutionary Origins and Diversification of the Mycorrhizal Mutualists.</title>
        <authorList>
            <consortium name="DOE Joint Genome Institute"/>
            <consortium name="Mycorrhizal Genomics Consortium"/>
            <person name="Kohler A."/>
            <person name="Kuo A."/>
            <person name="Nagy L.G."/>
            <person name="Floudas D."/>
            <person name="Copeland A."/>
            <person name="Barry K.W."/>
            <person name="Cichocki N."/>
            <person name="Veneault-Fourrey C."/>
            <person name="LaButti K."/>
            <person name="Lindquist E.A."/>
            <person name="Lipzen A."/>
            <person name="Lundell T."/>
            <person name="Morin E."/>
            <person name="Murat C."/>
            <person name="Riley R."/>
            <person name="Ohm R."/>
            <person name="Sun H."/>
            <person name="Tunlid A."/>
            <person name="Henrissat B."/>
            <person name="Grigoriev I.V."/>
            <person name="Hibbett D.S."/>
            <person name="Martin F."/>
        </authorList>
    </citation>
    <scope>NUCLEOTIDE SEQUENCE [LARGE SCALE GENOMIC DNA]</scope>
    <source>
        <strain evidence="12">Marx 270</strain>
    </source>
</reference>
<dbReference type="HOGENOM" id="CLU_131304_0_0_1"/>
<reference evidence="11 12" key="1">
    <citation type="submission" date="2014-04" db="EMBL/GenBank/DDBJ databases">
        <authorList>
            <consortium name="DOE Joint Genome Institute"/>
            <person name="Kuo A."/>
            <person name="Kohler A."/>
            <person name="Costa M.D."/>
            <person name="Nagy L.G."/>
            <person name="Floudas D."/>
            <person name="Copeland A."/>
            <person name="Barry K.W."/>
            <person name="Cichocki N."/>
            <person name="Veneault-Fourrey C."/>
            <person name="LaButti K."/>
            <person name="Lindquist E.A."/>
            <person name="Lipzen A."/>
            <person name="Lundell T."/>
            <person name="Morin E."/>
            <person name="Murat C."/>
            <person name="Sun H."/>
            <person name="Tunlid A."/>
            <person name="Henrissat B."/>
            <person name="Grigoriev I.V."/>
            <person name="Hibbett D.S."/>
            <person name="Martin F."/>
            <person name="Nordberg H.P."/>
            <person name="Cantor M.N."/>
            <person name="Hua S.X."/>
        </authorList>
    </citation>
    <scope>NUCLEOTIDE SEQUENCE [LARGE SCALE GENOMIC DNA]</scope>
    <source>
        <strain evidence="11 12">Marx 270</strain>
    </source>
</reference>
<comment type="pathway">
    <text evidence="1 10">Sulfur metabolism; glutathione biosynthesis; glutathione from L-cysteine and L-glutamate: step 1/2.</text>
</comment>
<dbReference type="PANTHER" id="PTHR11164:SF0">
    <property type="entry name" value="GLUTAMATE--CYSTEINE LIGASE CATALYTIC SUBUNIT"/>
    <property type="match status" value="1"/>
</dbReference>
<evidence type="ECO:0000256" key="2">
    <source>
        <dbReference type="ARBA" id="ARBA00008100"/>
    </source>
</evidence>
<dbReference type="GO" id="GO:0004357">
    <property type="term" value="F:glutamate-cysteine ligase activity"/>
    <property type="evidence" value="ECO:0007669"/>
    <property type="project" value="UniProtKB-UniRule"/>
</dbReference>
<protein>
    <recommendedName>
        <fullName evidence="3 10">Glutamate--cysteine ligase</fullName>
        <ecNumber evidence="3 10">6.3.2.2</ecNumber>
    </recommendedName>
    <alternativeName>
        <fullName evidence="9 10">Gamma-ECS</fullName>
    </alternativeName>
    <alternativeName>
        <fullName evidence="8 10">Gamma-glutamylcysteine synthetase</fullName>
    </alternativeName>
</protein>
<dbReference type="InterPro" id="IPR014746">
    <property type="entry name" value="Gln_synth/guanido_kin_cat_dom"/>
</dbReference>
<feature type="non-terminal residue" evidence="11">
    <location>
        <position position="121"/>
    </location>
</feature>